<feature type="transmembrane region" description="Helical" evidence="5">
    <location>
        <begin position="231"/>
        <end position="249"/>
    </location>
</feature>
<proteinExistence type="predicted"/>
<evidence type="ECO:0000256" key="5">
    <source>
        <dbReference type="SAM" id="Phobius"/>
    </source>
</evidence>
<accession>G9QPR6</accession>
<dbReference type="Pfam" id="PF07690">
    <property type="entry name" value="MFS_1"/>
    <property type="match status" value="1"/>
</dbReference>
<evidence type="ECO:0000256" key="3">
    <source>
        <dbReference type="ARBA" id="ARBA00022989"/>
    </source>
</evidence>
<feature type="transmembrane region" description="Helical" evidence="5">
    <location>
        <begin position="380"/>
        <end position="398"/>
    </location>
</feature>
<keyword evidence="3 5" id="KW-1133">Transmembrane helix</keyword>
<evidence type="ECO:0000256" key="1">
    <source>
        <dbReference type="ARBA" id="ARBA00004651"/>
    </source>
</evidence>
<evidence type="ECO:0000256" key="2">
    <source>
        <dbReference type="ARBA" id="ARBA00022692"/>
    </source>
</evidence>
<evidence type="ECO:0000313" key="6">
    <source>
        <dbReference type="EMBL" id="EHL73707.1"/>
    </source>
</evidence>
<feature type="transmembrane region" description="Helical" evidence="5">
    <location>
        <begin position="309"/>
        <end position="334"/>
    </location>
</feature>
<dbReference type="Gene3D" id="1.20.1250.20">
    <property type="entry name" value="MFS general substrate transporter like domains"/>
    <property type="match status" value="1"/>
</dbReference>
<feature type="transmembrane region" description="Helical" evidence="5">
    <location>
        <begin position="285"/>
        <end position="303"/>
    </location>
</feature>
<feature type="transmembrane region" description="Helical" evidence="5">
    <location>
        <begin position="255"/>
        <end position="273"/>
    </location>
</feature>
<keyword evidence="4 5" id="KW-0472">Membrane</keyword>
<evidence type="ECO:0000256" key="4">
    <source>
        <dbReference type="ARBA" id="ARBA00023136"/>
    </source>
</evidence>
<feature type="transmembrane region" description="Helical" evidence="5">
    <location>
        <begin position="354"/>
        <end position="374"/>
    </location>
</feature>
<dbReference type="GO" id="GO:0005886">
    <property type="term" value="C:plasma membrane"/>
    <property type="evidence" value="ECO:0007669"/>
    <property type="project" value="UniProtKB-SubCell"/>
</dbReference>
<dbReference type="Proteomes" id="UP000011747">
    <property type="component" value="Unassembled WGS sequence"/>
</dbReference>
<feature type="transmembrane region" description="Helical" evidence="5">
    <location>
        <begin position="20"/>
        <end position="44"/>
    </location>
</feature>
<sequence>MNKQYKKWFGDVELTKELLILLTIGGCYSLSVALSNTFVNIYLWKQSGKFMDLAIYNLMVVIFQPLTFILAGKWAKKVDRIMVLRMGVSFLALFYLSVLFFGERAHEFLAILGALLGVGYGFYWLAYNVLTFEITEPETRDFFNGFLGTLSSAGGMVGPVLAGSVISRFESFVGYSIIFAVSLGLFTIAVLLSLMLKRRPAHGQYFLKRIWKERKTNQNWNRITIAHFFQGLREGVFVFVISVFVFISTGSEFSLGTYGLVNSGISFIGYSLASRLIKQEFRKPVILAAGVVLYLSLFLIVFHPTFPKLLIYASMIAIAYPFLLVPYISITYDVIGRSWKASEMRVEYIVVRELFNNAGRIFSVLCFIFAIHFFPEQKSIPILLLIVGAGHTLIYFCIRNIRIE</sequence>
<dbReference type="PROSITE" id="PS00217">
    <property type="entry name" value="SUGAR_TRANSPORT_2"/>
    <property type="match status" value="1"/>
</dbReference>
<reference evidence="6 7" key="1">
    <citation type="submission" date="2011-09" db="EMBL/GenBank/DDBJ databases">
        <title>The Genome Sequence of Bacillus smithii 7_3_47FAA.</title>
        <authorList>
            <consortium name="The Broad Institute Genome Sequencing Platform"/>
            <person name="Earl A."/>
            <person name="Ward D."/>
            <person name="Feldgarden M."/>
            <person name="Gevers D."/>
            <person name="Daigneault M."/>
            <person name="Strauss J."/>
            <person name="Allen-Vercoe E."/>
            <person name="Young S.K."/>
            <person name="Zeng Q."/>
            <person name="Gargeya S."/>
            <person name="Fitzgerald M."/>
            <person name="Haas B."/>
            <person name="Abouelleil A."/>
            <person name="Alvarado L."/>
            <person name="Arachchi H.M."/>
            <person name="Berlin A."/>
            <person name="Brown A."/>
            <person name="Chapman S.B."/>
            <person name="Chen Z."/>
            <person name="Dunbar C."/>
            <person name="Freedman E."/>
            <person name="Gearin G."/>
            <person name="Goldberg J."/>
            <person name="Griggs A."/>
            <person name="Gujja S."/>
            <person name="Heiman D."/>
            <person name="Howarth C."/>
            <person name="Larson L."/>
            <person name="Lui A."/>
            <person name="MacDonald P.J.P."/>
            <person name="Montmayeur A."/>
            <person name="Murphy C."/>
            <person name="Neiman D."/>
            <person name="Pearson M."/>
            <person name="Priest M."/>
            <person name="Roberts A."/>
            <person name="Saif S."/>
            <person name="Shea T."/>
            <person name="Shenoy N."/>
            <person name="Sisk P."/>
            <person name="Stolte C."/>
            <person name="Sykes S."/>
            <person name="Wortman J."/>
            <person name="Nusbaum C."/>
            <person name="Birren B."/>
        </authorList>
    </citation>
    <scope>NUCLEOTIDE SEQUENCE [LARGE SCALE GENOMIC DNA]</scope>
    <source>
        <strain evidence="6 7">7_3_47FAA</strain>
    </source>
</reference>
<dbReference type="HOGENOM" id="CLU_054389_0_0_9"/>
<dbReference type="GO" id="GO:0022857">
    <property type="term" value="F:transmembrane transporter activity"/>
    <property type="evidence" value="ECO:0007669"/>
    <property type="project" value="InterPro"/>
</dbReference>
<dbReference type="PATRIC" id="fig|665952.3.peg.3174"/>
<feature type="transmembrane region" description="Helical" evidence="5">
    <location>
        <begin position="142"/>
        <end position="166"/>
    </location>
</feature>
<dbReference type="InterPro" id="IPR052528">
    <property type="entry name" value="Sugar_transport-like"/>
</dbReference>
<dbReference type="EMBL" id="ACWF01000156">
    <property type="protein sequence ID" value="EHL73707.1"/>
    <property type="molecule type" value="Genomic_DNA"/>
</dbReference>
<comment type="subcellular location">
    <subcellularLocation>
        <location evidence="1">Cell membrane</location>
        <topology evidence="1">Multi-pass membrane protein</topology>
    </subcellularLocation>
</comment>
<feature type="transmembrane region" description="Helical" evidence="5">
    <location>
        <begin position="50"/>
        <end position="71"/>
    </location>
</feature>
<dbReference type="PANTHER" id="PTHR23526">
    <property type="entry name" value="INTEGRAL MEMBRANE TRANSPORT PROTEIN-RELATED"/>
    <property type="match status" value="1"/>
</dbReference>
<evidence type="ECO:0000313" key="7">
    <source>
        <dbReference type="Proteomes" id="UP000011747"/>
    </source>
</evidence>
<evidence type="ECO:0008006" key="8">
    <source>
        <dbReference type="Google" id="ProtNLM"/>
    </source>
</evidence>
<dbReference type="InterPro" id="IPR011701">
    <property type="entry name" value="MFS"/>
</dbReference>
<protein>
    <recommendedName>
        <fullName evidence="8">Major facilitator superfamily (MFS) profile domain-containing protein</fullName>
    </recommendedName>
</protein>
<feature type="transmembrane region" description="Helical" evidence="5">
    <location>
        <begin position="83"/>
        <end position="102"/>
    </location>
</feature>
<dbReference type="AlphaFoldDB" id="G9QPR6"/>
<dbReference type="InterPro" id="IPR005829">
    <property type="entry name" value="Sugar_transporter_CS"/>
</dbReference>
<dbReference type="InterPro" id="IPR036259">
    <property type="entry name" value="MFS_trans_sf"/>
</dbReference>
<keyword evidence="7" id="KW-1185">Reference proteome</keyword>
<gene>
    <name evidence="6" type="ORF">HMPREF1015_00283</name>
</gene>
<keyword evidence="2 5" id="KW-0812">Transmembrane</keyword>
<name>G9QPR6_9BACI</name>
<dbReference type="RefSeq" id="WP_003355364.1">
    <property type="nucleotide sequence ID" value="NZ_JH414764.1"/>
</dbReference>
<organism evidence="6 7">
    <name type="scientific">Bacillus smithii 7_3_47FAA</name>
    <dbReference type="NCBI Taxonomy" id="665952"/>
    <lineage>
        <taxon>Bacteria</taxon>
        <taxon>Bacillati</taxon>
        <taxon>Bacillota</taxon>
        <taxon>Bacilli</taxon>
        <taxon>Bacillales</taxon>
        <taxon>Bacillaceae</taxon>
        <taxon>Bacillus</taxon>
    </lineage>
</organism>
<feature type="transmembrane region" description="Helical" evidence="5">
    <location>
        <begin position="172"/>
        <end position="196"/>
    </location>
</feature>
<comment type="caution">
    <text evidence="6">The sequence shown here is derived from an EMBL/GenBank/DDBJ whole genome shotgun (WGS) entry which is preliminary data.</text>
</comment>
<feature type="transmembrane region" description="Helical" evidence="5">
    <location>
        <begin position="108"/>
        <end position="130"/>
    </location>
</feature>
<dbReference type="SUPFAM" id="SSF103473">
    <property type="entry name" value="MFS general substrate transporter"/>
    <property type="match status" value="1"/>
</dbReference>
<dbReference type="PANTHER" id="PTHR23526:SF2">
    <property type="entry name" value="MAJOR FACILITATOR SUPERFAMILY (MFS) PROFILE DOMAIN-CONTAINING PROTEIN"/>
    <property type="match status" value="1"/>
</dbReference>